<evidence type="ECO:0000256" key="1">
    <source>
        <dbReference type="SAM" id="MobiDB-lite"/>
    </source>
</evidence>
<accession>A0A8J4EZD0</accession>
<dbReference type="AlphaFoldDB" id="A0A8J4EZD0"/>
<name>A0A8J4EZD0_9CHLO</name>
<gene>
    <name evidence="2" type="ORF">Vafri_9041</name>
</gene>
<protein>
    <submittedName>
        <fullName evidence="2">Uncharacterized protein</fullName>
    </submittedName>
</protein>
<dbReference type="Proteomes" id="UP000747399">
    <property type="component" value="Unassembled WGS sequence"/>
</dbReference>
<sequence length="657" mass="70311">MMTEPAETADPLDRNGTAFDLLRLFDSIVLPSAVLSHMDLNTRKLLRLCCKRLRADVDAQVTSITINRYNIAKLQPTVPGSLALRYPRLRRLAFGANEPRDVAALLRAQLPALASSLGCLDFWCYYASISTDLWTALVELAPTALQLRLNINESLLRRMEVAAVLAALSTLRAGRPGLVIEFNTGHTSFGFRSTEPETLRFLSSADYIRSLGFSIGLHGRELQDEHFFDRIAITAAASSPAIAVAAPSRPQPSPAATSIEALSLTHYEAAERPPIGPLLRGIHLLAALRDLTLDCEITLLELAPLEGCCFLTKLTIDLLTVRPQARAPELPPADWNPAPALNADGNIAVFGGLGGGARPSAAAAAAAVLPQVRSLTLGSESHPAQLLTEVFPALTELICVPCTRTVGVYNTFHCGLMLGGATCLTRLMLSCVVAAEAPAMLAYATALTALAFTHANNVSTAGLLCAAAELPRLRRLAVWDHEEADEYLAIRGILTPPPQLQSYPQPHPQRPPEVAAPAGSAASPSALLFTHLEELEVRATSPEFFEEVAALLAMRTLRFVGRQDPLECYGPGDDAGDDAGDGGGNGSGLRRARLDACYDPPLLRVAQLGELLAALGPGLRHAVVSGWATPGSEAALLRLGRDIERPELVMEYEYPIL</sequence>
<feature type="compositionally biased region" description="Pro residues" evidence="1">
    <location>
        <begin position="498"/>
        <end position="511"/>
    </location>
</feature>
<comment type="caution">
    <text evidence="2">The sequence shown here is derived from an EMBL/GenBank/DDBJ whole genome shotgun (WGS) entry which is preliminary data.</text>
</comment>
<organism evidence="2 3">
    <name type="scientific">Volvox africanus</name>
    <dbReference type="NCBI Taxonomy" id="51714"/>
    <lineage>
        <taxon>Eukaryota</taxon>
        <taxon>Viridiplantae</taxon>
        <taxon>Chlorophyta</taxon>
        <taxon>core chlorophytes</taxon>
        <taxon>Chlorophyceae</taxon>
        <taxon>CS clade</taxon>
        <taxon>Chlamydomonadales</taxon>
        <taxon>Volvocaceae</taxon>
        <taxon>Volvox</taxon>
    </lineage>
</organism>
<reference evidence="2" key="1">
    <citation type="journal article" date="2021" name="Proc. Natl. Acad. Sci. U.S.A.">
        <title>Three genomes in the algal genus Volvox reveal the fate of a haploid sex-determining region after a transition to homothallism.</title>
        <authorList>
            <person name="Yamamoto K."/>
            <person name="Hamaji T."/>
            <person name="Kawai-Toyooka H."/>
            <person name="Matsuzaki R."/>
            <person name="Takahashi F."/>
            <person name="Nishimura Y."/>
            <person name="Kawachi M."/>
            <person name="Noguchi H."/>
            <person name="Minakuchi Y."/>
            <person name="Umen J.G."/>
            <person name="Toyoda A."/>
            <person name="Nozaki H."/>
        </authorList>
    </citation>
    <scope>NUCLEOTIDE SEQUENCE</scope>
    <source>
        <strain evidence="2">NIES-3780</strain>
    </source>
</reference>
<evidence type="ECO:0000313" key="2">
    <source>
        <dbReference type="EMBL" id="GIL53435.1"/>
    </source>
</evidence>
<feature type="region of interest" description="Disordered" evidence="1">
    <location>
        <begin position="498"/>
        <end position="519"/>
    </location>
</feature>
<keyword evidence="3" id="KW-1185">Reference proteome</keyword>
<proteinExistence type="predicted"/>
<dbReference type="EMBL" id="BNCO01000015">
    <property type="protein sequence ID" value="GIL53435.1"/>
    <property type="molecule type" value="Genomic_DNA"/>
</dbReference>
<evidence type="ECO:0000313" key="3">
    <source>
        <dbReference type="Proteomes" id="UP000747399"/>
    </source>
</evidence>